<feature type="domain" description="Protein kinase" evidence="6">
    <location>
        <begin position="24"/>
        <end position="265"/>
    </location>
</feature>
<keyword evidence="4 7" id="KW-0418">Kinase</keyword>
<dbReference type="Pfam" id="PF00069">
    <property type="entry name" value="Pkinase"/>
    <property type="match status" value="1"/>
</dbReference>
<dbReference type="SMART" id="SM00220">
    <property type="entry name" value="S_TKc"/>
    <property type="match status" value="1"/>
</dbReference>
<dbReference type="Proteomes" id="UP000279841">
    <property type="component" value="Chromosome"/>
</dbReference>
<proteinExistence type="predicted"/>
<evidence type="ECO:0000313" key="7">
    <source>
        <dbReference type="EMBL" id="VCU52540.1"/>
    </source>
</evidence>
<accession>A0A3P4AP60</accession>
<gene>
    <name evidence="7" type="primary">stkP</name>
    <name evidence="7" type="ORF">TTHN1_00290</name>
</gene>
<dbReference type="InterPro" id="IPR008271">
    <property type="entry name" value="Ser/Thr_kinase_AS"/>
</dbReference>
<protein>
    <recommendedName>
        <fullName evidence="1">non-specific serine/threonine protein kinase</fullName>
        <ecNumber evidence="1">2.7.11.1</ecNumber>
    </recommendedName>
</protein>
<dbReference type="EMBL" id="LR027517">
    <property type="protein sequence ID" value="VCU52540.1"/>
    <property type="molecule type" value="Genomic_DNA"/>
</dbReference>
<keyword evidence="3" id="KW-0547">Nucleotide-binding</keyword>
<sequence>MVPGFSEGIVGAVSLVGKTLSGRYRVVRPLAHGALARVYLAFDPFGTPYALKLFPPKARPRRDRELWVGRRLAHPNLNPVLEALDPEEGPALLLAYAPGEELGRWMGKSPAFSQAMGVFHQLLLALAHMHEKGLVHRDVKPENILVNAGEARLLDFDLSGPAQERFQKPLLLGTPAYLAPELLRGLPSGPEADVYAAGIILYWMLTGEHPFADPSGQVSLDPDRGPHPPVAGLGEEAALYLARLLAPDPKARFPTAQEALKAFPF</sequence>
<dbReference type="InterPro" id="IPR050660">
    <property type="entry name" value="NEK_Ser/Thr_kinase"/>
</dbReference>
<dbReference type="InterPro" id="IPR011009">
    <property type="entry name" value="Kinase-like_dom_sf"/>
</dbReference>
<evidence type="ECO:0000256" key="1">
    <source>
        <dbReference type="ARBA" id="ARBA00012513"/>
    </source>
</evidence>
<name>A0A3P4AP60_THETH</name>
<dbReference type="SUPFAM" id="SSF56112">
    <property type="entry name" value="Protein kinase-like (PK-like)"/>
    <property type="match status" value="1"/>
</dbReference>
<dbReference type="PANTHER" id="PTHR43671">
    <property type="entry name" value="SERINE/THREONINE-PROTEIN KINASE NEK"/>
    <property type="match status" value="1"/>
</dbReference>
<organism evidence="7 8">
    <name type="scientific">Thermus thermophilus</name>
    <dbReference type="NCBI Taxonomy" id="274"/>
    <lineage>
        <taxon>Bacteria</taxon>
        <taxon>Thermotogati</taxon>
        <taxon>Deinococcota</taxon>
        <taxon>Deinococci</taxon>
        <taxon>Thermales</taxon>
        <taxon>Thermaceae</taxon>
        <taxon>Thermus</taxon>
    </lineage>
</organism>
<keyword evidence="5" id="KW-0067">ATP-binding</keyword>
<evidence type="ECO:0000256" key="2">
    <source>
        <dbReference type="ARBA" id="ARBA00022679"/>
    </source>
</evidence>
<dbReference type="InterPro" id="IPR000719">
    <property type="entry name" value="Prot_kinase_dom"/>
</dbReference>
<evidence type="ECO:0000256" key="3">
    <source>
        <dbReference type="ARBA" id="ARBA00022741"/>
    </source>
</evidence>
<dbReference type="Gene3D" id="1.10.510.10">
    <property type="entry name" value="Transferase(Phosphotransferase) domain 1"/>
    <property type="match status" value="1"/>
</dbReference>
<dbReference type="PROSITE" id="PS50011">
    <property type="entry name" value="PROTEIN_KINASE_DOM"/>
    <property type="match status" value="1"/>
</dbReference>
<dbReference type="GO" id="GO:0005524">
    <property type="term" value="F:ATP binding"/>
    <property type="evidence" value="ECO:0007669"/>
    <property type="project" value="UniProtKB-KW"/>
</dbReference>
<dbReference type="CDD" id="cd14014">
    <property type="entry name" value="STKc_PknB_like"/>
    <property type="match status" value="1"/>
</dbReference>
<dbReference type="GO" id="GO:0004674">
    <property type="term" value="F:protein serine/threonine kinase activity"/>
    <property type="evidence" value="ECO:0007669"/>
    <property type="project" value="UniProtKB-EC"/>
</dbReference>
<evidence type="ECO:0000313" key="8">
    <source>
        <dbReference type="Proteomes" id="UP000279841"/>
    </source>
</evidence>
<evidence type="ECO:0000256" key="5">
    <source>
        <dbReference type="ARBA" id="ARBA00022840"/>
    </source>
</evidence>
<dbReference type="PROSITE" id="PS00108">
    <property type="entry name" value="PROTEIN_KINASE_ST"/>
    <property type="match status" value="1"/>
</dbReference>
<evidence type="ECO:0000259" key="6">
    <source>
        <dbReference type="PROSITE" id="PS50011"/>
    </source>
</evidence>
<dbReference type="AlphaFoldDB" id="A0A3P4AP60"/>
<reference evidence="7 8" key="1">
    <citation type="submission" date="2018-10" db="EMBL/GenBank/DDBJ databases">
        <authorList>
            <person name="Peiro R."/>
            <person name="Begona"/>
            <person name="Cbmso G."/>
            <person name="Lopez M."/>
            <person name="Gonzalez S."/>
            <person name="Sacristan E."/>
            <person name="Castillo E."/>
        </authorList>
    </citation>
    <scope>NUCLEOTIDE SEQUENCE [LARGE SCALE GENOMIC DNA]</scope>
    <source>
        <strain evidence="7">TTHNAR1</strain>
    </source>
</reference>
<dbReference type="PANTHER" id="PTHR43671:SF13">
    <property type="entry name" value="SERINE_THREONINE-PROTEIN KINASE NEK2"/>
    <property type="match status" value="1"/>
</dbReference>
<keyword evidence="2" id="KW-0808">Transferase</keyword>
<dbReference type="EC" id="2.7.11.1" evidence="1"/>
<evidence type="ECO:0000256" key="4">
    <source>
        <dbReference type="ARBA" id="ARBA00022777"/>
    </source>
</evidence>